<dbReference type="PANTHER" id="PTHR33710">
    <property type="entry name" value="BNAC02G09200D PROTEIN"/>
    <property type="match status" value="1"/>
</dbReference>
<organism evidence="3 4">
    <name type="scientific">Arachis hypogaea</name>
    <name type="common">Peanut</name>
    <dbReference type="NCBI Taxonomy" id="3818"/>
    <lineage>
        <taxon>Eukaryota</taxon>
        <taxon>Viridiplantae</taxon>
        <taxon>Streptophyta</taxon>
        <taxon>Embryophyta</taxon>
        <taxon>Tracheophyta</taxon>
        <taxon>Spermatophyta</taxon>
        <taxon>Magnoliopsida</taxon>
        <taxon>eudicotyledons</taxon>
        <taxon>Gunneridae</taxon>
        <taxon>Pentapetalae</taxon>
        <taxon>rosids</taxon>
        <taxon>fabids</taxon>
        <taxon>Fabales</taxon>
        <taxon>Fabaceae</taxon>
        <taxon>Papilionoideae</taxon>
        <taxon>50 kb inversion clade</taxon>
        <taxon>dalbergioids sensu lato</taxon>
        <taxon>Dalbergieae</taxon>
        <taxon>Pterocarpus clade</taxon>
        <taxon>Arachis</taxon>
    </lineage>
</organism>
<sequence length="208" mass="24225">MEAVDRVQRGNTHQGRPSDEVMKDQVLLQMGWKGSSGLRSQGACTEFQDCMFDRGLTDLGYDGWPFTWRRGNLVEWLDRGLGNITWQIRFSDAKIKHLSMLKSDNSPLCLQISTMPPPNRERIPFKFLASWLFHPDFSNVISNNWRMFGSWPLGFSILILVIGMWISSTCYFRSMLSRGFLPWHPHRHGENVIKWLEVKLKTEHLALR</sequence>
<keyword evidence="2" id="KW-0812">Transmembrane</keyword>
<dbReference type="Proteomes" id="UP000289738">
    <property type="component" value="Chromosome B03"/>
</dbReference>
<dbReference type="PANTHER" id="PTHR33710:SF77">
    <property type="entry name" value="DNASE I-LIKE SUPERFAMILY PROTEIN"/>
    <property type="match status" value="1"/>
</dbReference>
<keyword evidence="4" id="KW-1185">Reference proteome</keyword>
<evidence type="ECO:0008006" key="5">
    <source>
        <dbReference type="Google" id="ProtNLM"/>
    </source>
</evidence>
<evidence type="ECO:0000313" key="3">
    <source>
        <dbReference type="EMBL" id="RYR20806.1"/>
    </source>
</evidence>
<feature type="transmembrane region" description="Helical" evidence="2">
    <location>
        <begin position="151"/>
        <end position="172"/>
    </location>
</feature>
<evidence type="ECO:0000256" key="2">
    <source>
        <dbReference type="SAM" id="Phobius"/>
    </source>
</evidence>
<name>A0A445A2Y6_ARAHY</name>
<gene>
    <name evidence="3" type="ORF">Ahy_B03g066051</name>
</gene>
<dbReference type="EMBL" id="SDMP01000013">
    <property type="protein sequence ID" value="RYR20806.1"/>
    <property type="molecule type" value="Genomic_DNA"/>
</dbReference>
<dbReference type="AlphaFoldDB" id="A0A445A2Y6"/>
<proteinExistence type="predicted"/>
<protein>
    <recommendedName>
        <fullName evidence="5">Reverse transcriptase zinc-binding domain-containing protein</fullName>
    </recommendedName>
</protein>
<comment type="caution">
    <text evidence="3">The sequence shown here is derived from an EMBL/GenBank/DDBJ whole genome shotgun (WGS) entry which is preliminary data.</text>
</comment>
<evidence type="ECO:0000256" key="1">
    <source>
        <dbReference type="SAM" id="MobiDB-lite"/>
    </source>
</evidence>
<accession>A0A445A2Y6</accession>
<keyword evidence="2" id="KW-1133">Transmembrane helix</keyword>
<reference evidence="3 4" key="1">
    <citation type="submission" date="2019-01" db="EMBL/GenBank/DDBJ databases">
        <title>Sequencing of cultivated peanut Arachis hypogaea provides insights into genome evolution and oil improvement.</title>
        <authorList>
            <person name="Chen X."/>
        </authorList>
    </citation>
    <scope>NUCLEOTIDE SEQUENCE [LARGE SCALE GENOMIC DNA]</scope>
    <source>
        <strain evidence="4">cv. Fuhuasheng</strain>
        <tissue evidence="3">Leaves</tissue>
    </source>
</reference>
<evidence type="ECO:0000313" key="4">
    <source>
        <dbReference type="Proteomes" id="UP000289738"/>
    </source>
</evidence>
<feature type="region of interest" description="Disordered" evidence="1">
    <location>
        <begin position="1"/>
        <end position="20"/>
    </location>
</feature>
<keyword evidence="2" id="KW-0472">Membrane</keyword>